<dbReference type="AlphaFoldDB" id="V6DGU9"/>
<evidence type="ECO:0000313" key="2">
    <source>
        <dbReference type="Proteomes" id="UP000018769"/>
    </source>
</evidence>
<dbReference type="eggNOG" id="ENOG502ZQC9">
    <property type="taxonomic scope" value="Bacteria"/>
</dbReference>
<sequence length="477" mass="53873">MKAKNYFLFILINFVFIGNILYCQTNSGNIVNNERGNSDRSLSKNSRLAAVRQLRLAQRYGDPGYKQFQSSSIMRFYGFTGYQLVTITRQGVGNVSINDYIYPAPYNADPLGKDINAHAETIMDAAGSRFGIFFNPLQGHSEDMYAILELDFRGTLILTQYTAKIRHSFGELSWGSGAFLFGQYFHPLFLVESFPRVVNYNLGATFEPQSLVPQLRITQELGSCEFLLGIMGQSFLQTYGISANNNVYLQDAIVPNIAFGFKYRLGSLGESFYGFVIDYLRVVPRLYSVAVTNGHIITYRVNEYVDAVSAEIFGHNVFNWGEINFKLLLSQNGSSQALISGFAVKTVNTITDYRTYVPTNAVVFWLDAFYLFHKSQMQLGIFFGYTQSLGAFTSLYIDSTTGNPIVYSMPIANQGEPIDYAYRISTRYSYDLGSFRFGIELEWDLIAYSNLMNKYGKGVFPQPVNAFCPIISLDYVF</sequence>
<dbReference type="EMBL" id="HG793133">
    <property type="protein sequence ID" value="CDK30774.1"/>
    <property type="molecule type" value="Genomic_DNA"/>
</dbReference>
<dbReference type="RefSeq" id="WP_023792445.1">
    <property type="nucleotide sequence ID" value="NC_023003.1"/>
</dbReference>
<accession>V6DGU9</accession>
<keyword evidence="2" id="KW-1185">Reference proteome</keyword>
<dbReference type="STRING" id="673862.BABL1_gene_241"/>
<organism evidence="1 2">
    <name type="scientific">Candidatus Babela massiliensis</name>
    <dbReference type="NCBI Taxonomy" id="673862"/>
    <lineage>
        <taxon>Bacteria</taxon>
        <taxon>Candidatus Babelota</taxon>
        <taxon>Candidatus Babeliae</taxon>
        <taxon>Candidatus Babeliales</taxon>
        <taxon>Candidatus Babeliaceae</taxon>
        <taxon>Candidatus Babela</taxon>
    </lineage>
</organism>
<proteinExistence type="predicted"/>
<dbReference type="KEGG" id="dpb:BABL1_gene_241"/>
<protein>
    <submittedName>
        <fullName evidence="1">Porin superfamily protein</fullName>
    </submittedName>
</protein>
<dbReference type="OrthoDB" id="9802177at2"/>
<gene>
    <name evidence="1" type="ORF">BABL1_gene_241</name>
</gene>
<evidence type="ECO:0000313" key="1">
    <source>
        <dbReference type="EMBL" id="CDK30774.1"/>
    </source>
</evidence>
<reference evidence="1 2" key="1">
    <citation type="journal article" date="2015" name="Biol. Direct">
        <title>Babela massiliensis, a representative of a widespread bacterial phylum with unusual adaptations to parasitism in amoebae.</title>
        <authorList>
            <person name="Pagnier I."/>
            <person name="Yutin N."/>
            <person name="Croce O."/>
            <person name="Makarova K.S."/>
            <person name="Wolf Y.I."/>
            <person name="Benamar S."/>
            <person name="Raoult D."/>
            <person name="Koonin E.V."/>
            <person name="La Scola B."/>
        </authorList>
    </citation>
    <scope>NUCLEOTIDE SEQUENCE [LARGE SCALE GENOMIC DNA]</scope>
    <source>
        <strain evidence="2">BABL1</strain>
    </source>
</reference>
<dbReference type="Proteomes" id="UP000018769">
    <property type="component" value="Chromosome I"/>
</dbReference>
<dbReference type="HOGENOM" id="CLU_571975_0_0_7"/>
<name>V6DGU9_9BACT</name>